<reference evidence="4 5" key="1">
    <citation type="submission" date="2017-03" db="EMBL/GenBank/DDBJ databases">
        <title>Draft genome sequence of Moraxella equi CCUG 4950T type strain.</title>
        <authorList>
            <person name="Salva-Serra F."/>
            <person name="Engstrom-Jakobsson H."/>
            <person name="Thorell K."/>
            <person name="Jaen-Luchoro D."/>
            <person name="Gonzales-Siles L."/>
            <person name="Karlsson R."/>
            <person name="Yazdan S."/>
            <person name="Boulund F."/>
            <person name="Johnning A."/>
            <person name="Engstrand L."/>
            <person name="Kristiansson E."/>
            <person name="Moore E."/>
        </authorList>
    </citation>
    <scope>NUCLEOTIDE SEQUENCE [LARGE SCALE GENOMIC DNA]</scope>
    <source>
        <strain evidence="4 5">CCUG 4950</strain>
    </source>
</reference>
<dbReference type="InterPro" id="IPR016035">
    <property type="entry name" value="Acyl_Trfase/lysoPLipase"/>
</dbReference>
<dbReference type="InterPro" id="IPR002641">
    <property type="entry name" value="PNPLA_dom"/>
</dbReference>
<evidence type="ECO:0000313" key="4">
    <source>
        <dbReference type="EMBL" id="OPH38106.1"/>
    </source>
</evidence>
<proteinExistence type="predicted"/>
<dbReference type="SUPFAM" id="SSF52151">
    <property type="entry name" value="FabD/lysophospholipase-like"/>
    <property type="match status" value="1"/>
</dbReference>
<dbReference type="Gene3D" id="3.40.1090.10">
    <property type="entry name" value="Cytosolic phospholipase A2 catalytic domain"/>
    <property type="match status" value="1"/>
</dbReference>
<sequence length="366" mass="41612">MTTNTPPLTKPPYRRALLMAGGGLRFGYYLGIYQALCDTGRRPDLVIGNCGGAMATALLLEALSDSSETSRQSLIAVMNSRLLYETIGSITDKRSDSYGQYLMPALKRWCRYQLSHLLNRPIRHTHLTDKLIGNLTRHAIGHVDGETHTPCWRFDEPISKPSATHVLILASQLNRIHAHHQWQGLLWTSNPLLWQALEELTPTNIMARYSPLICADYHSTNLPLSVMVRASITDMYYLPPLCHDDRCLMGGVMDLTPIELACQLADVVYAEPKSPFDRVLAEPAIHHVFGFSPNARLQDVHDYMTNNPQIRHLDTKDYRRVRPLFDKKPNLRQGRILAYHHDFDTFVQITAEQFAYGYDVGLRCDE</sequence>
<evidence type="ECO:0000256" key="2">
    <source>
        <dbReference type="PROSITE-ProRule" id="PRU01161"/>
    </source>
</evidence>
<evidence type="ECO:0000313" key="5">
    <source>
        <dbReference type="Proteomes" id="UP000190777"/>
    </source>
</evidence>
<dbReference type="Proteomes" id="UP000190777">
    <property type="component" value="Unassembled WGS sequence"/>
</dbReference>
<comment type="caution">
    <text evidence="2">Lacks conserved residue(s) required for the propagation of feature annotation.</text>
</comment>
<dbReference type="RefSeq" id="WP_079325718.1">
    <property type="nucleotide sequence ID" value="NZ_MXAP01000066.1"/>
</dbReference>
<accession>A0ABX3NHG7</accession>
<evidence type="ECO:0000256" key="1">
    <source>
        <dbReference type="ARBA" id="ARBA00023098"/>
    </source>
</evidence>
<comment type="caution">
    <text evidence="4">The sequence shown here is derived from an EMBL/GenBank/DDBJ whole genome shotgun (WGS) entry which is preliminary data.</text>
</comment>
<protein>
    <recommendedName>
        <fullName evidence="3">PNPLA domain-containing protein</fullName>
    </recommendedName>
</protein>
<dbReference type="Pfam" id="PF01734">
    <property type="entry name" value="Patatin"/>
    <property type="match status" value="1"/>
</dbReference>
<name>A0ABX3NHG7_9GAMM</name>
<gene>
    <name evidence="4" type="ORF">B5J93_06880</name>
</gene>
<dbReference type="EMBL" id="MXAP01000066">
    <property type="protein sequence ID" value="OPH38106.1"/>
    <property type="molecule type" value="Genomic_DNA"/>
</dbReference>
<organism evidence="4 5">
    <name type="scientific">Moraxella equi</name>
    <dbReference type="NCBI Taxonomy" id="60442"/>
    <lineage>
        <taxon>Bacteria</taxon>
        <taxon>Pseudomonadati</taxon>
        <taxon>Pseudomonadota</taxon>
        <taxon>Gammaproteobacteria</taxon>
        <taxon>Moraxellales</taxon>
        <taxon>Moraxellaceae</taxon>
        <taxon>Moraxella</taxon>
    </lineage>
</organism>
<keyword evidence="1" id="KW-0443">Lipid metabolism</keyword>
<feature type="domain" description="PNPLA" evidence="3">
    <location>
        <begin position="17"/>
        <end position="262"/>
    </location>
</feature>
<evidence type="ECO:0000259" key="3">
    <source>
        <dbReference type="PROSITE" id="PS51635"/>
    </source>
</evidence>
<keyword evidence="5" id="KW-1185">Reference proteome</keyword>
<dbReference type="PROSITE" id="PS51635">
    <property type="entry name" value="PNPLA"/>
    <property type="match status" value="1"/>
</dbReference>